<evidence type="ECO:0000256" key="1">
    <source>
        <dbReference type="SAM" id="MobiDB-lite"/>
    </source>
</evidence>
<reference evidence="2" key="1">
    <citation type="submission" date="2019-11" db="UniProtKB">
        <authorList>
            <consortium name="WormBaseParasite"/>
        </authorList>
    </citation>
    <scope>IDENTIFICATION</scope>
</reference>
<organism evidence="2">
    <name type="scientific">Mesocestoides corti</name>
    <name type="common">Flatworm</name>
    <dbReference type="NCBI Taxonomy" id="53468"/>
    <lineage>
        <taxon>Eukaryota</taxon>
        <taxon>Metazoa</taxon>
        <taxon>Spiralia</taxon>
        <taxon>Lophotrochozoa</taxon>
        <taxon>Platyhelminthes</taxon>
        <taxon>Cestoda</taxon>
        <taxon>Eucestoda</taxon>
        <taxon>Cyclophyllidea</taxon>
        <taxon>Mesocestoididae</taxon>
        <taxon>Mesocestoides</taxon>
    </lineage>
</organism>
<dbReference type="AlphaFoldDB" id="A0A5K3FVA7"/>
<evidence type="ECO:0000313" key="2">
    <source>
        <dbReference type="WBParaSite" id="MCU_011891-RA"/>
    </source>
</evidence>
<feature type="region of interest" description="Disordered" evidence="1">
    <location>
        <begin position="59"/>
        <end position="115"/>
    </location>
</feature>
<feature type="compositionally biased region" description="Polar residues" evidence="1">
    <location>
        <begin position="79"/>
        <end position="88"/>
    </location>
</feature>
<accession>A0A5K3FVA7</accession>
<sequence>NVPKNTASCIKNTQTSETLVPTTINDFGKLSLDRAGASGTVQGIRVDPLPSPQFPRYEMAGARMNQPNTVHDGRRQGQEDNFATSRPRFSSVGRPPRPLPPLTNQRVNPEETPYPVDIEKIPPLLRPIYPVQGTEAAMAIYEQHMQLVPQYIKLSEEIRR</sequence>
<name>A0A5K3FVA7_MESCO</name>
<proteinExistence type="predicted"/>
<protein>
    <submittedName>
        <fullName evidence="2">Reverse transcriptase domain-containing protein</fullName>
    </submittedName>
</protein>
<dbReference type="WBParaSite" id="MCU_011891-RA">
    <property type="protein sequence ID" value="MCU_011891-RA"/>
    <property type="gene ID" value="MCU_011891"/>
</dbReference>